<organism evidence="2 3">
    <name type="scientific">Candidatus Amunia macphersoniae</name>
    <dbReference type="NCBI Taxonomy" id="3127014"/>
    <lineage>
        <taxon>Bacteria</taxon>
        <taxon>Bacillati</taxon>
        <taxon>Candidatus Dormiibacterota</taxon>
        <taxon>Candidatus Dormibacteria</taxon>
        <taxon>Candidatus Aeolococcales</taxon>
        <taxon>Candidatus Aeolococcaceae</taxon>
        <taxon>Candidatus Amunia</taxon>
    </lineage>
</organism>
<feature type="domain" description="Methyltransferase" evidence="1">
    <location>
        <begin position="48"/>
        <end position="140"/>
    </location>
</feature>
<name>A0A934KJD5_9BACT</name>
<dbReference type="Gene3D" id="3.40.50.150">
    <property type="entry name" value="Vaccinia Virus protein VP39"/>
    <property type="match status" value="1"/>
</dbReference>
<keyword evidence="2" id="KW-0489">Methyltransferase</keyword>
<dbReference type="Proteomes" id="UP000614410">
    <property type="component" value="Unassembled WGS sequence"/>
</dbReference>
<dbReference type="Gene3D" id="2.20.25.570">
    <property type="match status" value="1"/>
</dbReference>
<evidence type="ECO:0000259" key="1">
    <source>
        <dbReference type="Pfam" id="PF13649"/>
    </source>
</evidence>
<dbReference type="InterPro" id="IPR029063">
    <property type="entry name" value="SAM-dependent_MTases_sf"/>
</dbReference>
<proteinExistence type="predicted"/>
<protein>
    <submittedName>
        <fullName evidence="2">Methyltransferase domain-containing protein</fullName>
    </submittedName>
</protein>
<evidence type="ECO:0000313" key="3">
    <source>
        <dbReference type="Proteomes" id="UP000614410"/>
    </source>
</evidence>
<comment type="caution">
    <text evidence="2">The sequence shown here is derived from an EMBL/GenBank/DDBJ whole genome shotgun (WGS) entry which is preliminary data.</text>
</comment>
<dbReference type="Pfam" id="PF13649">
    <property type="entry name" value="Methyltransf_25"/>
    <property type="match status" value="1"/>
</dbReference>
<reference evidence="2 3" key="1">
    <citation type="submission" date="2020-10" db="EMBL/GenBank/DDBJ databases">
        <title>Ca. Dormibacterota MAGs.</title>
        <authorList>
            <person name="Montgomery K."/>
        </authorList>
    </citation>
    <scope>NUCLEOTIDE SEQUENCE [LARGE SCALE GENOMIC DNA]</scope>
    <source>
        <strain evidence="2">Mitchell_Peninsula_5</strain>
    </source>
</reference>
<gene>
    <name evidence="2" type="ORF">JF887_13945</name>
</gene>
<keyword evidence="2" id="KW-0808">Transferase</keyword>
<dbReference type="EMBL" id="JAEKNN010000063">
    <property type="protein sequence ID" value="MBJ7610511.1"/>
    <property type="molecule type" value="Genomic_DNA"/>
</dbReference>
<dbReference type="InterPro" id="IPR041698">
    <property type="entry name" value="Methyltransf_25"/>
</dbReference>
<dbReference type="CDD" id="cd02440">
    <property type="entry name" value="AdoMet_MTases"/>
    <property type="match status" value="1"/>
</dbReference>
<sequence length="246" mass="26943">MPDHYGAGFFGEREAAAYDDLTADMFDAAVVTPVVATLADLAGHGRALELGIGTGRIALPLAERGVPVHGIDVSEAMVARLRAKPGGREIDVNIGDFATTRVDGYFSLVYLVFNTIFNLITQDEQVACFQNAAAHLEAGGSFVVELTVPDLQRIQPGQDISMIGVDARSMSFDVYDVVTQRLTSHHFVISGDRISSYPVEGRYAWPAELDLMARLAGLRLRERWGGWKREPFTSLSRSHVSIYEKP</sequence>
<dbReference type="AlphaFoldDB" id="A0A934KJD5"/>
<dbReference type="GO" id="GO:0032259">
    <property type="term" value="P:methylation"/>
    <property type="evidence" value="ECO:0007669"/>
    <property type="project" value="UniProtKB-KW"/>
</dbReference>
<accession>A0A934KJD5</accession>
<dbReference type="GO" id="GO:0008168">
    <property type="term" value="F:methyltransferase activity"/>
    <property type="evidence" value="ECO:0007669"/>
    <property type="project" value="UniProtKB-KW"/>
</dbReference>
<evidence type="ECO:0000313" key="2">
    <source>
        <dbReference type="EMBL" id="MBJ7610511.1"/>
    </source>
</evidence>
<dbReference type="SUPFAM" id="SSF53335">
    <property type="entry name" value="S-adenosyl-L-methionine-dependent methyltransferases"/>
    <property type="match status" value="1"/>
</dbReference>